<dbReference type="AlphaFoldDB" id="A0A9D4EV26"/>
<evidence type="ECO:0000313" key="1">
    <source>
        <dbReference type="EMBL" id="KAH3784472.1"/>
    </source>
</evidence>
<keyword evidence="2" id="KW-1185">Reference proteome</keyword>
<organism evidence="1 2">
    <name type="scientific">Dreissena polymorpha</name>
    <name type="common">Zebra mussel</name>
    <name type="synonym">Mytilus polymorpha</name>
    <dbReference type="NCBI Taxonomy" id="45954"/>
    <lineage>
        <taxon>Eukaryota</taxon>
        <taxon>Metazoa</taxon>
        <taxon>Spiralia</taxon>
        <taxon>Lophotrochozoa</taxon>
        <taxon>Mollusca</taxon>
        <taxon>Bivalvia</taxon>
        <taxon>Autobranchia</taxon>
        <taxon>Heteroconchia</taxon>
        <taxon>Euheterodonta</taxon>
        <taxon>Imparidentia</taxon>
        <taxon>Neoheterodontei</taxon>
        <taxon>Myida</taxon>
        <taxon>Dreissenoidea</taxon>
        <taxon>Dreissenidae</taxon>
        <taxon>Dreissena</taxon>
    </lineage>
</organism>
<dbReference type="Proteomes" id="UP000828390">
    <property type="component" value="Unassembled WGS sequence"/>
</dbReference>
<evidence type="ECO:0000313" key="2">
    <source>
        <dbReference type="Proteomes" id="UP000828390"/>
    </source>
</evidence>
<name>A0A9D4EV26_DREPO</name>
<gene>
    <name evidence="1" type="ORF">DPMN_162427</name>
</gene>
<proteinExistence type="predicted"/>
<reference evidence="1" key="1">
    <citation type="journal article" date="2019" name="bioRxiv">
        <title>The Genome of the Zebra Mussel, Dreissena polymorpha: A Resource for Invasive Species Research.</title>
        <authorList>
            <person name="McCartney M.A."/>
            <person name="Auch B."/>
            <person name="Kono T."/>
            <person name="Mallez S."/>
            <person name="Zhang Y."/>
            <person name="Obille A."/>
            <person name="Becker A."/>
            <person name="Abrahante J.E."/>
            <person name="Garbe J."/>
            <person name="Badalamenti J.P."/>
            <person name="Herman A."/>
            <person name="Mangelson H."/>
            <person name="Liachko I."/>
            <person name="Sullivan S."/>
            <person name="Sone E.D."/>
            <person name="Koren S."/>
            <person name="Silverstein K.A.T."/>
            <person name="Beckman K.B."/>
            <person name="Gohl D.M."/>
        </authorList>
    </citation>
    <scope>NUCLEOTIDE SEQUENCE</scope>
    <source>
        <strain evidence="1">Duluth1</strain>
        <tissue evidence="1">Whole animal</tissue>
    </source>
</reference>
<dbReference type="EMBL" id="JAIWYP010000008">
    <property type="protein sequence ID" value="KAH3784472.1"/>
    <property type="molecule type" value="Genomic_DNA"/>
</dbReference>
<reference evidence="1" key="2">
    <citation type="submission" date="2020-11" db="EMBL/GenBank/DDBJ databases">
        <authorList>
            <person name="McCartney M.A."/>
            <person name="Auch B."/>
            <person name="Kono T."/>
            <person name="Mallez S."/>
            <person name="Becker A."/>
            <person name="Gohl D.M."/>
            <person name="Silverstein K.A.T."/>
            <person name="Koren S."/>
            <person name="Bechman K.B."/>
            <person name="Herman A."/>
            <person name="Abrahante J.E."/>
            <person name="Garbe J."/>
        </authorList>
    </citation>
    <scope>NUCLEOTIDE SEQUENCE</scope>
    <source>
        <strain evidence="1">Duluth1</strain>
        <tissue evidence="1">Whole animal</tissue>
    </source>
</reference>
<protein>
    <submittedName>
        <fullName evidence="1">Uncharacterized protein</fullName>
    </submittedName>
</protein>
<comment type="caution">
    <text evidence="1">The sequence shown here is derived from an EMBL/GenBank/DDBJ whole genome shotgun (WGS) entry which is preliminary data.</text>
</comment>
<sequence length="333" mass="36899">MVTTRQTHMLPGTGAQDRRKVNRIAGDSNAHRIKDILPDDIAVKCLPISDENIATPKNGRKAKRSRFCSPRFAGESLLFITFANSVFKGAKFSCDRFRHALLRDLRKMDVQQLYLHLGSNDILTNEAVFYRDVADLCDLVHQEAHNRCPECRVVCSNEDALLSHFCSREIKQPETGKENVYGLYGFGFFRDNEVNVVVQYLLNNLIDFRIYRDATPLVAIHPPPAPTLVWGLTGYLWHNSGWSGTSLAPYGITRLVSGLTGYLWHNTGWSGASLAPYGITQAGLGPNWLLWNNTGWSGASLATYGYNTGWSGASLATYDITQAALGLTGPPMA</sequence>
<accession>A0A9D4EV26</accession>